<evidence type="ECO:0000256" key="1">
    <source>
        <dbReference type="ARBA" id="ARBA00008714"/>
    </source>
</evidence>
<dbReference type="GO" id="GO:0004784">
    <property type="term" value="F:superoxide dismutase activity"/>
    <property type="evidence" value="ECO:0007669"/>
    <property type="project" value="UniProtKB-EC"/>
</dbReference>
<evidence type="ECO:0000256" key="3">
    <source>
        <dbReference type="ARBA" id="ARBA00022723"/>
    </source>
</evidence>
<dbReference type="Gene3D" id="3.40.250.10">
    <property type="entry name" value="Rhodanese-like domain"/>
    <property type="match status" value="1"/>
</dbReference>
<keyword evidence="3" id="KW-0479">Metal-binding</keyword>
<dbReference type="InterPro" id="IPR036324">
    <property type="entry name" value="Mn/Fe_SOD_N_sf"/>
</dbReference>
<dbReference type="Gene3D" id="3.55.40.20">
    <property type="entry name" value="Iron/manganese superoxide dismutase, C-terminal domain"/>
    <property type="match status" value="1"/>
</dbReference>
<gene>
    <name evidence="6" type="ORF">GA0061102_1002105</name>
</gene>
<dbReference type="InterPro" id="IPR036873">
    <property type="entry name" value="Rhodanese-like_dom_sf"/>
</dbReference>
<evidence type="ECO:0000313" key="6">
    <source>
        <dbReference type="EMBL" id="SCB11477.1"/>
    </source>
</evidence>
<dbReference type="InterPro" id="IPR001763">
    <property type="entry name" value="Rhodanese-like_dom"/>
</dbReference>
<dbReference type="Pfam" id="PF00581">
    <property type="entry name" value="Rhodanese"/>
    <property type="match status" value="1"/>
</dbReference>
<dbReference type="EC" id="1.15.1.1" evidence="2"/>
<dbReference type="STRING" id="411945.GA0061102_1002105"/>
<proteinExistence type="inferred from homology"/>
<sequence>MHRIMPLPFKPPRLDGLSERLLASHYENNYGGAVRRLNAIERRLDELDWGAAPVFDINGLKREELVAANSAILHEIYFDGLGGSGDAGGDLATALERDFGSVAGWRSKFSACAKAQAGGSGWTLLVWSERHRRLMIQWGQDHTNCLAGSIPILALDMYEHAYHLDFGAKAGAYVDAFMRNIHWERVAGRFRRTTERLADVIPAETTVRGQDVAPEDLLSRFQGREDIVVLDVCLAEDLPKRNDMLPGAIVLPPETITDWADELPKDKPIVVYCVYGFQVSGDAVAELRRRGLDAQGLSGGIAAWHAIGGPTVPFATAENH</sequence>
<dbReference type="SUPFAM" id="SSF46609">
    <property type="entry name" value="Fe,Mn superoxide dismutase (SOD), N-terminal domain"/>
    <property type="match status" value="1"/>
</dbReference>
<dbReference type="InterPro" id="IPR036314">
    <property type="entry name" value="SOD_C_sf"/>
</dbReference>
<dbReference type="SMART" id="SM00450">
    <property type="entry name" value="RHOD"/>
    <property type="match status" value="1"/>
</dbReference>
<dbReference type="EMBL" id="FMAH01000002">
    <property type="protein sequence ID" value="SCB11477.1"/>
    <property type="molecule type" value="Genomic_DNA"/>
</dbReference>
<evidence type="ECO:0000313" key="7">
    <source>
        <dbReference type="Proteomes" id="UP000199435"/>
    </source>
</evidence>
<name>A0A1C3U813_9HYPH</name>
<dbReference type="PANTHER" id="PTHR11404">
    <property type="entry name" value="SUPEROXIDE DISMUTASE 2"/>
    <property type="match status" value="1"/>
</dbReference>
<keyword evidence="4" id="KW-0560">Oxidoreductase</keyword>
<dbReference type="PROSITE" id="PS50206">
    <property type="entry name" value="RHODANESE_3"/>
    <property type="match status" value="1"/>
</dbReference>
<evidence type="ECO:0000256" key="4">
    <source>
        <dbReference type="ARBA" id="ARBA00023002"/>
    </source>
</evidence>
<keyword evidence="7" id="KW-1185">Reference proteome</keyword>
<dbReference type="GO" id="GO:0046872">
    <property type="term" value="F:metal ion binding"/>
    <property type="evidence" value="ECO:0007669"/>
    <property type="project" value="UniProtKB-KW"/>
</dbReference>
<evidence type="ECO:0000259" key="5">
    <source>
        <dbReference type="PROSITE" id="PS50206"/>
    </source>
</evidence>
<comment type="similarity">
    <text evidence="1">Belongs to the iron/manganese superoxide dismutase family.</text>
</comment>
<dbReference type="Proteomes" id="UP000199435">
    <property type="component" value="Unassembled WGS sequence"/>
</dbReference>
<reference evidence="7" key="1">
    <citation type="submission" date="2016-08" db="EMBL/GenBank/DDBJ databases">
        <authorList>
            <person name="Varghese N."/>
            <person name="Submissions Spin"/>
        </authorList>
    </citation>
    <scope>NUCLEOTIDE SEQUENCE [LARGE SCALE GENOMIC DNA]</scope>
    <source>
        <strain evidence="7">HAMBI 2971</strain>
    </source>
</reference>
<dbReference type="SUPFAM" id="SSF54719">
    <property type="entry name" value="Fe,Mn superoxide dismutase (SOD), C-terminal domain"/>
    <property type="match status" value="1"/>
</dbReference>
<dbReference type="AlphaFoldDB" id="A0A1C3U813"/>
<dbReference type="InterPro" id="IPR019832">
    <property type="entry name" value="Mn/Fe_SOD_C"/>
</dbReference>
<accession>A0A1C3U813</accession>
<dbReference type="Pfam" id="PF02777">
    <property type="entry name" value="Sod_Fe_C"/>
    <property type="match status" value="1"/>
</dbReference>
<feature type="domain" description="Rhodanese" evidence="5">
    <location>
        <begin position="245"/>
        <end position="313"/>
    </location>
</feature>
<dbReference type="OrthoDB" id="9803125at2"/>
<evidence type="ECO:0000256" key="2">
    <source>
        <dbReference type="ARBA" id="ARBA00012682"/>
    </source>
</evidence>
<protein>
    <recommendedName>
        <fullName evidence="2">superoxide dismutase</fullName>
        <ecNumber evidence="2">1.15.1.1</ecNumber>
    </recommendedName>
</protein>
<dbReference type="SUPFAM" id="SSF52821">
    <property type="entry name" value="Rhodanese/Cell cycle control phosphatase"/>
    <property type="match status" value="1"/>
</dbReference>
<dbReference type="InterPro" id="IPR050265">
    <property type="entry name" value="Fe/Mn_Superoxide_Dismutase"/>
</dbReference>
<organism evidence="6 7">
    <name type="scientific">Rhizobium miluonense</name>
    <dbReference type="NCBI Taxonomy" id="411945"/>
    <lineage>
        <taxon>Bacteria</taxon>
        <taxon>Pseudomonadati</taxon>
        <taxon>Pseudomonadota</taxon>
        <taxon>Alphaproteobacteria</taxon>
        <taxon>Hyphomicrobiales</taxon>
        <taxon>Rhizobiaceae</taxon>
        <taxon>Rhizobium/Agrobacterium group</taxon>
        <taxon>Rhizobium</taxon>
    </lineage>
</organism>
<dbReference type="PANTHER" id="PTHR11404:SF6">
    <property type="entry name" value="SUPEROXIDE DISMUTASE [MN], MITOCHONDRIAL"/>
    <property type="match status" value="1"/>
</dbReference>